<dbReference type="AlphaFoldDB" id="A0A4Y9SH16"/>
<name>A0A4Y9SH16_9BURK</name>
<comment type="similarity">
    <text evidence="1">Belongs to the nitrite and sulfite reductase 4Fe-4S domain family.</text>
</comment>
<evidence type="ECO:0000256" key="4">
    <source>
        <dbReference type="ARBA" id="ARBA00022723"/>
    </source>
</evidence>
<dbReference type="InterPro" id="IPR005117">
    <property type="entry name" value="NiRdtase/SiRdtase_haem-b_fer"/>
</dbReference>
<keyword evidence="6" id="KW-0408">Iron</keyword>
<keyword evidence="2" id="KW-0004">4Fe-4S</keyword>
<dbReference type="Gene3D" id="3.30.413.10">
    <property type="entry name" value="Sulfite Reductase Hemoprotein, domain 1"/>
    <property type="match status" value="2"/>
</dbReference>
<dbReference type="OrthoDB" id="3189055at2"/>
<evidence type="ECO:0000256" key="1">
    <source>
        <dbReference type="ARBA" id="ARBA00010429"/>
    </source>
</evidence>
<dbReference type="Pfam" id="PF01077">
    <property type="entry name" value="NIR_SIR"/>
    <property type="match status" value="2"/>
</dbReference>
<dbReference type="InterPro" id="IPR045854">
    <property type="entry name" value="NO2/SO3_Rdtase_4Fe4S_sf"/>
</dbReference>
<evidence type="ECO:0000313" key="10">
    <source>
        <dbReference type="EMBL" id="TFW19566.1"/>
    </source>
</evidence>
<dbReference type="SUPFAM" id="SSF55124">
    <property type="entry name" value="Nitrite/Sulfite reductase N-terminal domain-like"/>
    <property type="match status" value="2"/>
</dbReference>
<evidence type="ECO:0000256" key="2">
    <source>
        <dbReference type="ARBA" id="ARBA00022485"/>
    </source>
</evidence>
<dbReference type="RefSeq" id="WP_135207385.1">
    <property type="nucleotide sequence ID" value="NZ_SPVF01000145.1"/>
</dbReference>
<accession>A0A4Y9SH16</accession>
<comment type="caution">
    <text evidence="10">The sequence shown here is derived from an EMBL/GenBank/DDBJ whole genome shotgun (WGS) entry which is preliminary data.</text>
</comment>
<evidence type="ECO:0000259" key="9">
    <source>
        <dbReference type="Pfam" id="PF03460"/>
    </source>
</evidence>
<reference evidence="10 11" key="1">
    <citation type="submission" date="2019-03" db="EMBL/GenBank/DDBJ databases">
        <title>Draft Genome Sequence of Massilia arenosa sp. nov., a Novel Massilia Species Isolated from a Sandy-loam Maize Soil.</title>
        <authorList>
            <person name="Raths R."/>
            <person name="Peta V."/>
            <person name="Bucking H."/>
        </authorList>
    </citation>
    <scope>NUCLEOTIDE SEQUENCE [LARGE SCALE GENOMIC DNA]</scope>
    <source>
        <strain evidence="10 11">MC02</strain>
    </source>
</reference>
<feature type="domain" description="Nitrite/Sulfite reductase ferredoxin-like" evidence="9">
    <location>
        <begin position="48"/>
        <end position="110"/>
    </location>
</feature>
<evidence type="ECO:0000313" key="11">
    <source>
        <dbReference type="Proteomes" id="UP000298438"/>
    </source>
</evidence>
<protein>
    <submittedName>
        <fullName evidence="10">Nitrite/sulfite reductase</fullName>
    </submittedName>
</protein>
<dbReference type="InterPro" id="IPR006067">
    <property type="entry name" value="NO2/SO3_Rdtase_4Fe4S_dom"/>
</dbReference>
<feature type="domain" description="Nitrite/sulphite reductase 4Fe-4S" evidence="8">
    <location>
        <begin position="410"/>
        <end position="545"/>
    </location>
</feature>
<dbReference type="Pfam" id="PF03460">
    <property type="entry name" value="NIR_SIR_ferr"/>
    <property type="match status" value="2"/>
</dbReference>
<dbReference type="PANTHER" id="PTHR32439">
    <property type="entry name" value="FERREDOXIN--NITRITE REDUCTASE, CHLOROPLASTIC"/>
    <property type="match status" value="1"/>
</dbReference>
<keyword evidence="4" id="KW-0479">Metal-binding</keyword>
<dbReference type="PANTHER" id="PTHR32439:SF0">
    <property type="entry name" value="FERREDOXIN--NITRITE REDUCTASE, CHLOROPLASTIC"/>
    <property type="match status" value="1"/>
</dbReference>
<keyword evidence="7" id="KW-0411">Iron-sulfur</keyword>
<keyword evidence="5" id="KW-0560">Oxidoreductase</keyword>
<dbReference type="InterPro" id="IPR051329">
    <property type="entry name" value="NIR_SIR_4Fe-4S"/>
</dbReference>
<evidence type="ECO:0000256" key="7">
    <source>
        <dbReference type="ARBA" id="ARBA00023014"/>
    </source>
</evidence>
<organism evidence="10 11">
    <name type="scientific">Zemynaea arenosa</name>
    <dbReference type="NCBI Taxonomy" id="2561931"/>
    <lineage>
        <taxon>Bacteria</taxon>
        <taxon>Pseudomonadati</taxon>
        <taxon>Pseudomonadota</taxon>
        <taxon>Betaproteobacteria</taxon>
        <taxon>Burkholderiales</taxon>
        <taxon>Oxalobacteraceae</taxon>
        <taxon>Telluria group</taxon>
        <taxon>Zemynaea</taxon>
    </lineage>
</organism>
<sequence length="563" mass="63234">MYKYDQYDHLIVRERIAQYRDQVRRRLANELTEEEFLPLRLQNGLYMQRHAYMLRIAVPYGMLNAKQMRMFAHIARKYDRGYGHFTTRQNIQFNWIDLEDTPDILADLASVEMHAIQTSGNCIRNTTTDEFAGVAADELIDPRPYCEILRQWSTFHPEFIALPRKFKVAINGAIEDRAAVQVHDIGLHVVKNEAGEIGFRVLVGGGLGRTPIIGSVIREFLPREHMLTYIEAIMRVYNQYGRRDNKYKARIKILLKALGVEEFTRQVEQEWLDLKDGPQTLTDAELNRILAFFEPPQYKALDDRDVVAAQPGNRAFANWVNRNVRPHKVPGYAAVVLSLKKTGIAPGDATAGQMDFVADLADRYSFGELRVTHEQNLVLADVEQSKLFELWQEVKAQGLATPNIGLLTDIISCPGGDFCSLANAKSIPIAVAIAERFDDIDFQHDIGEIELNISGCINACGHHHVGNIGVLGVDKDGSEWYQVSIGGAQGNNAALGKIIGPSFSAAQMPEVIGRLLQVYVDHRIEGERFVDTAQRLGIGPFKEFVYATPIHVGKAVVGEDTYA</sequence>
<dbReference type="Proteomes" id="UP000298438">
    <property type="component" value="Unassembled WGS sequence"/>
</dbReference>
<keyword evidence="11" id="KW-1185">Reference proteome</keyword>
<evidence type="ECO:0000256" key="6">
    <source>
        <dbReference type="ARBA" id="ARBA00023004"/>
    </source>
</evidence>
<dbReference type="GO" id="GO:0046872">
    <property type="term" value="F:metal ion binding"/>
    <property type="evidence" value="ECO:0007669"/>
    <property type="project" value="UniProtKB-KW"/>
</dbReference>
<evidence type="ECO:0000259" key="8">
    <source>
        <dbReference type="Pfam" id="PF01077"/>
    </source>
</evidence>
<keyword evidence="3" id="KW-0349">Heme</keyword>
<dbReference type="GO" id="GO:0051539">
    <property type="term" value="F:4 iron, 4 sulfur cluster binding"/>
    <property type="evidence" value="ECO:0007669"/>
    <property type="project" value="UniProtKB-KW"/>
</dbReference>
<dbReference type="GO" id="GO:0016491">
    <property type="term" value="F:oxidoreductase activity"/>
    <property type="evidence" value="ECO:0007669"/>
    <property type="project" value="UniProtKB-KW"/>
</dbReference>
<feature type="domain" description="Nitrite/sulphite reductase 4Fe-4S" evidence="8">
    <location>
        <begin position="119"/>
        <end position="271"/>
    </location>
</feature>
<proteinExistence type="inferred from homology"/>
<dbReference type="InterPro" id="IPR036136">
    <property type="entry name" value="Nit/Sulf_reduc_fer-like_dom_sf"/>
</dbReference>
<dbReference type="GO" id="GO:0020037">
    <property type="term" value="F:heme binding"/>
    <property type="evidence" value="ECO:0007669"/>
    <property type="project" value="InterPro"/>
</dbReference>
<gene>
    <name evidence="10" type="ORF">E4L96_11615</name>
</gene>
<dbReference type="EMBL" id="SPVF01000145">
    <property type="protein sequence ID" value="TFW19566.1"/>
    <property type="molecule type" value="Genomic_DNA"/>
</dbReference>
<feature type="domain" description="Nitrite/Sulfite reductase ferredoxin-like" evidence="9">
    <location>
        <begin position="345"/>
        <end position="396"/>
    </location>
</feature>
<dbReference type="SUPFAM" id="SSF56014">
    <property type="entry name" value="Nitrite and sulphite reductase 4Fe-4S domain-like"/>
    <property type="match status" value="2"/>
</dbReference>
<dbReference type="Gene3D" id="3.90.480.20">
    <property type="match status" value="2"/>
</dbReference>
<evidence type="ECO:0000256" key="5">
    <source>
        <dbReference type="ARBA" id="ARBA00023002"/>
    </source>
</evidence>
<evidence type="ECO:0000256" key="3">
    <source>
        <dbReference type="ARBA" id="ARBA00022617"/>
    </source>
</evidence>